<evidence type="ECO:0000313" key="10">
    <source>
        <dbReference type="Proteomes" id="UP000184088"/>
    </source>
</evidence>
<dbReference type="InterPro" id="IPR036259">
    <property type="entry name" value="MFS_trans_sf"/>
</dbReference>
<feature type="transmembrane region" description="Helical" evidence="7">
    <location>
        <begin position="328"/>
        <end position="349"/>
    </location>
</feature>
<evidence type="ECO:0000313" key="9">
    <source>
        <dbReference type="EMBL" id="SHF70931.1"/>
    </source>
</evidence>
<keyword evidence="5 7" id="KW-1133">Transmembrane helix</keyword>
<evidence type="ECO:0000256" key="3">
    <source>
        <dbReference type="ARBA" id="ARBA00022475"/>
    </source>
</evidence>
<dbReference type="Proteomes" id="UP000184088">
    <property type="component" value="Unassembled WGS sequence"/>
</dbReference>
<sequence>MNNNWKIFLLAFISFLLGTLQFVFGGILDKVAASVGVSVSAAGQLITAFALGSAIGTPITMMVTAKMERRKLLLLALAVIILSTISTVTLPGFSFLIVSRVVLGIGFGVYGVCAFSIVEKLAPAGRKARALSNLAMGSSAALVLGIPLARMVTTTYGWKAIFWGIGILSLLSFFAVMRAIPATESEAPVPLGRQLALLKKPKIDIALGVTFFMFTSYSVVNTYITPFLTSVMPMIEHEISAILFGLGVASLIGAKLGGLLADHIGAELTLIGGMVVQALALVLISIFPTSVIVTVPLLMLWAIAAWTSGLTLNLNLVKLAPEASGIMLSLNGSFIQFGFAAGAGIGGIAVGGSSIIAISWIGAVSVAFSACAAAVSFGLPVLSQVHDNEVLEDKPYKAIKME</sequence>
<feature type="domain" description="Major facilitator superfamily (MFS) profile" evidence="8">
    <location>
        <begin position="6"/>
        <end position="386"/>
    </location>
</feature>
<feature type="transmembrane region" description="Helical" evidence="7">
    <location>
        <begin position="239"/>
        <end position="261"/>
    </location>
</feature>
<evidence type="ECO:0000256" key="1">
    <source>
        <dbReference type="ARBA" id="ARBA00004651"/>
    </source>
</evidence>
<feature type="transmembrane region" description="Helical" evidence="7">
    <location>
        <begin position="201"/>
        <end position="219"/>
    </location>
</feature>
<evidence type="ECO:0000256" key="2">
    <source>
        <dbReference type="ARBA" id="ARBA00022448"/>
    </source>
</evidence>
<dbReference type="AlphaFoldDB" id="A0A1M5DVR9"/>
<feature type="transmembrane region" description="Helical" evidence="7">
    <location>
        <begin position="72"/>
        <end position="91"/>
    </location>
</feature>
<feature type="transmembrane region" description="Helical" evidence="7">
    <location>
        <begin position="355"/>
        <end position="379"/>
    </location>
</feature>
<dbReference type="GO" id="GO:0022857">
    <property type="term" value="F:transmembrane transporter activity"/>
    <property type="evidence" value="ECO:0007669"/>
    <property type="project" value="InterPro"/>
</dbReference>
<dbReference type="InterPro" id="IPR020846">
    <property type="entry name" value="MFS_dom"/>
</dbReference>
<keyword evidence="6 7" id="KW-0472">Membrane</keyword>
<feature type="transmembrane region" description="Helical" evidence="7">
    <location>
        <begin position="293"/>
        <end position="316"/>
    </location>
</feature>
<evidence type="ECO:0000259" key="8">
    <source>
        <dbReference type="PROSITE" id="PS50850"/>
    </source>
</evidence>
<feature type="transmembrane region" description="Helical" evidence="7">
    <location>
        <begin position="130"/>
        <end position="149"/>
    </location>
</feature>
<keyword evidence="10" id="KW-1185">Reference proteome</keyword>
<comment type="subcellular location">
    <subcellularLocation>
        <location evidence="1">Cell membrane</location>
        <topology evidence="1">Multi-pass membrane protein</topology>
    </subcellularLocation>
</comment>
<evidence type="ECO:0000256" key="5">
    <source>
        <dbReference type="ARBA" id="ARBA00022989"/>
    </source>
</evidence>
<dbReference type="PROSITE" id="PS50850">
    <property type="entry name" value="MFS"/>
    <property type="match status" value="1"/>
</dbReference>
<keyword evidence="4 7" id="KW-0812">Transmembrane</keyword>
<evidence type="ECO:0000256" key="7">
    <source>
        <dbReference type="SAM" id="Phobius"/>
    </source>
</evidence>
<dbReference type="InterPro" id="IPR011701">
    <property type="entry name" value="MFS"/>
</dbReference>
<dbReference type="PANTHER" id="PTHR43124:SF10">
    <property type="entry name" value="PURINE EFFLUX PUMP PBUE"/>
    <property type="match status" value="1"/>
</dbReference>
<dbReference type="SUPFAM" id="SSF103473">
    <property type="entry name" value="MFS general substrate transporter"/>
    <property type="match status" value="1"/>
</dbReference>
<dbReference type="OrthoDB" id="337363at2"/>
<evidence type="ECO:0000256" key="6">
    <source>
        <dbReference type="ARBA" id="ARBA00023136"/>
    </source>
</evidence>
<protein>
    <submittedName>
        <fullName evidence="9">MFS transporter, DHA1 family, purine base/nucleoside efflux pump</fullName>
    </submittedName>
</protein>
<dbReference type="Gene3D" id="1.20.1250.20">
    <property type="entry name" value="MFS general substrate transporter like domains"/>
    <property type="match status" value="1"/>
</dbReference>
<dbReference type="RefSeq" id="WP_073345792.1">
    <property type="nucleotide sequence ID" value="NZ_FQVH01000039.1"/>
</dbReference>
<accession>A0A1M5DVR9</accession>
<proteinExistence type="predicted"/>
<dbReference type="CDD" id="cd17324">
    <property type="entry name" value="MFS_NepI_like"/>
    <property type="match status" value="1"/>
</dbReference>
<keyword evidence="3" id="KW-1003">Cell membrane</keyword>
<organism evidence="9 10">
    <name type="scientific">Caldanaerobius fijiensis DSM 17918</name>
    <dbReference type="NCBI Taxonomy" id="1121256"/>
    <lineage>
        <taxon>Bacteria</taxon>
        <taxon>Bacillati</taxon>
        <taxon>Bacillota</taxon>
        <taxon>Clostridia</taxon>
        <taxon>Thermoanaerobacterales</taxon>
        <taxon>Thermoanaerobacteraceae</taxon>
        <taxon>Caldanaerobius</taxon>
    </lineage>
</organism>
<dbReference type="STRING" id="1121256.SAMN02746089_02426"/>
<evidence type="ECO:0000256" key="4">
    <source>
        <dbReference type="ARBA" id="ARBA00022692"/>
    </source>
</evidence>
<dbReference type="GO" id="GO:0005886">
    <property type="term" value="C:plasma membrane"/>
    <property type="evidence" value="ECO:0007669"/>
    <property type="project" value="UniProtKB-SubCell"/>
</dbReference>
<feature type="transmembrane region" description="Helical" evidence="7">
    <location>
        <begin position="161"/>
        <end position="180"/>
    </location>
</feature>
<dbReference type="Pfam" id="PF07690">
    <property type="entry name" value="MFS_1"/>
    <property type="match status" value="1"/>
</dbReference>
<gene>
    <name evidence="9" type="ORF">SAMN02746089_02426</name>
</gene>
<dbReference type="InterPro" id="IPR050189">
    <property type="entry name" value="MFS_Efflux_Transporters"/>
</dbReference>
<dbReference type="EMBL" id="FQVH01000039">
    <property type="protein sequence ID" value="SHF70931.1"/>
    <property type="molecule type" value="Genomic_DNA"/>
</dbReference>
<feature type="transmembrane region" description="Helical" evidence="7">
    <location>
        <begin position="41"/>
        <end position="65"/>
    </location>
</feature>
<feature type="transmembrane region" description="Helical" evidence="7">
    <location>
        <begin position="268"/>
        <end position="287"/>
    </location>
</feature>
<name>A0A1M5DVR9_9THEO</name>
<reference evidence="9 10" key="1">
    <citation type="submission" date="2016-11" db="EMBL/GenBank/DDBJ databases">
        <authorList>
            <person name="Jaros S."/>
            <person name="Januszkiewicz K."/>
            <person name="Wedrychowicz H."/>
        </authorList>
    </citation>
    <scope>NUCLEOTIDE SEQUENCE [LARGE SCALE GENOMIC DNA]</scope>
    <source>
        <strain evidence="9 10">DSM 17918</strain>
    </source>
</reference>
<feature type="transmembrane region" description="Helical" evidence="7">
    <location>
        <begin position="97"/>
        <end position="118"/>
    </location>
</feature>
<keyword evidence="2" id="KW-0813">Transport</keyword>
<dbReference type="PANTHER" id="PTHR43124">
    <property type="entry name" value="PURINE EFFLUX PUMP PBUE"/>
    <property type="match status" value="1"/>
</dbReference>